<reference evidence="8" key="1">
    <citation type="submission" date="2023-06" db="EMBL/GenBank/DDBJ databases">
        <title>Genome-scale phylogeny and comparative genomics of the fungal order Sordariales.</title>
        <authorList>
            <consortium name="Lawrence Berkeley National Laboratory"/>
            <person name="Hensen N."/>
            <person name="Bonometti L."/>
            <person name="Westerberg I."/>
            <person name="Brannstrom I.O."/>
            <person name="Guillou S."/>
            <person name="Cros-Aarteil S."/>
            <person name="Calhoun S."/>
            <person name="Haridas S."/>
            <person name="Kuo A."/>
            <person name="Mondo S."/>
            <person name="Pangilinan J."/>
            <person name="Riley R."/>
            <person name="Labutti K."/>
            <person name="Andreopoulos B."/>
            <person name="Lipzen A."/>
            <person name="Chen C."/>
            <person name="Yanf M."/>
            <person name="Daum C."/>
            <person name="Ng V."/>
            <person name="Clum A."/>
            <person name="Steindorff A."/>
            <person name="Ohm R."/>
            <person name="Martin F."/>
            <person name="Silar P."/>
            <person name="Natvig D."/>
            <person name="Lalanne C."/>
            <person name="Gautier V."/>
            <person name="Ament-Velasquez S.L."/>
            <person name="Kruys A."/>
            <person name="Hutchinson M.I."/>
            <person name="Powell A.J."/>
            <person name="Barry K."/>
            <person name="Miller A.N."/>
            <person name="Grigoriev I.V."/>
            <person name="Debuchy R."/>
            <person name="Gladieux P."/>
            <person name="Thoren M.H."/>
            <person name="Johannesson H."/>
        </authorList>
    </citation>
    <scope>NUCLEOTIDE SEQUENCE</scope>
    <source>
        <strain evidence="8">CBS 606.72</strain>
    </source>
</reference>
<dbReference type="GO" id="GO:0016020">
    <property type="term" value="C:membrane"/>
    <property type="evidence" value="ECO:0007669"/>
    <property type="project" value="UniProtKB-SubCell"/>
</dbReference>
<proteinExistence type="predicted"/>
<keyword evidence="9" id="KW-1185">Reference proteome</keyword>
<dbReference type="EMBL" id="JAULSU010000005">
    <property type="protein sequence ID" value="KAK0617554.1"/>
    <property type="molecule type" value="Genomic_DNA"/>
</dbReference>
<feature type="non-terminal residue" evidence="8">
    <location>
        <position position="1"/>
    </location>
</feature>
<dbReference type="AlphaFoldDB" id="A0AA40BXT9"/>
<evidence type="ECO:0000313" key="9">
    <source>
        <dbReference type="Proteomes" id="UP001175000"/>
    </source>
</evidence>
<keyword evidence="3 6" id="KW-1133">Transmembrane helix</keyword>
<evidence type="ECO:0000259" key="7">
    <source>
        <dbReference type="Pfam" id="PF13664"/>
    </source>
</evidence>
<keyword evidence="4 6" id="KW-0472">Membrane</keyword>
<evidence type="ECO:0000256" key="1">
    <source>
        <dbReference type="ARBA" id="ARBA00004370"/>
    </source>
</evidence>
<feature type="domain" description="TMEM205-like" evidence="7">
    <location>
        <begin position="7"/>
        <end position="107"/>
    </location>
</feature>
<evidence type="ECO:0000256" key="3">
    <source>
        <dbReference type="ARBA" id="ARBA00022989"/>
    </source>
</evidence>
<evidence type="ECO:0000256" key="5">
    <source>
        <dbReference type="SAM" id="MobiDB-lite"/>
    </source>
</evidence>
<organism evidence="8 9">
    <name type="scientific">Immersiella caudata</name>
    <dbReference type="NCBI Taxonomy" id="314043"/>
    <lineage>
        <taxon>Eukaryota</taxon>
        <taxon>Fungi</taxon>
        <taxon>Dikarya</taxon>
        <taxon>Ascomycota</taxon>
        <taxon>Pezizomycotina</taxon>
        <taxon>Sordariomycetes</taxon>
        <taxon>Sordariomycetidae</taxon>
        <taxon>Sordariales</taxon>
        <taxon>Lasiosphaeriaceae</taxon>
        <taxon>Immersiella</taxon>
    </lineage>
</organism>
<evidence type="ECO:0000256" key="6">
    <source>
        <dbReference type="SAM" id="Phobius"/>
    </source>
</evidence>
<comment type="subcellular location">
    <subcellularLocation>
        <location evidence="1">Membrane</location>
    </subcellularLocation>
</comment>
<feature type="non-terminal residue" evidence="8">
    <location>
        <position position="177"/>
    </location>
</feature>
<dbReference type="InterPro" id="IPR025423">
    <property type="entry name" value="TMEM205-like"/>
</dbReference>
<dbReference type="PANTHER" id="PTHR23241">
    <property type="entry name" value="LATE EMBRYOGENESIS ABUNDANT PLANTS LEA-RELATED"/>
    <property type="match status" value="1"/>
</dbReference>
<feature type="region of interest" description="Disordered" evidence="5">
    <location>
        <begin position="111"/>
        <end position="139"/>
    </location>
</feature>
<comment type="caution">
    <text evidence="8">The sequence shown here is derived from an EMBL/GenBank/DDBJ whole genome shotgun (WGS) entry which is preliminary data.</text>
</comment>
<dbReference type="Pfam" id="PF13664">
    <property type="entry name" value="DUF4149"/>
    <property type="match status" value="1"/>
</dbReference>
<sequence length="177" mass="19642">LPPLHLLSYSTLLGTSLYQSFILTKLSYQSLPRPAFISLQKRVFPVYFRLQTGLLILCAITVPPLGLFSLVRSKSMWDGVLFGIAGVTAVLNLGVYEGRTRRGMVERVEQAKRDKIQQDSAAGSGYSATEGADSEGPSDQMRRLNRVFSKNHAMCIHLNLITMGAMLVYGWRLASKM</sequence>
<dbReference type="InterPro" id="IPR053009">
    <property type="entry name" value="Xanthocillin_Biosynth-Assoc"/>
</dbReference>
<dbReference type="Proteomes" id="UP001175000">
    <property type="component" value="Unassembled WGS sequence"/>
</dbReference>
<evidence type="ECO:0000256" key="2">
    <source>
        <dbReference type="ARBA" id="ARBA00022692"/>
    </source>
</evidence>
<dbReference type="PANTHER" id="PTHR23241:SF102">
    <property type="entry name" value="LD23009P"/>
    <property type="match status" value="1"/>
</dbReference>
<feature type="transmembrane region" description="Helical" evidence="6">
    <location>
        <begin position="76"/>
        <end position="96"/>
    </location>
</feature>
<protein>
    <recommendedName>
        <fullName evidence="7">TMEM205-like domain-containing protein</fullName>
    </recommendedName>
</protein>
<keyword evidence="2 6" id="KW-0812">Transmembrane</keyword>
<evidence type="ECO:0000256" key="4">
    <source>
        <dbReference type="ARBA" id="ARBA00023136"/>
    </source>
</evidence>
<feature type="transmembrane region" description="Helical" evidence="6">
    <location>
        <begin position="151"/>
        <end position="171"/>
    </location>
</feature>
<gene>
    <name evidence="8" type="ORF">B0T14DRAFT_391109</name>
</gene>
<feature type="transmembrane region" description="Helical" evidence="6">
    <location>
        <begin position="6"/>
        <end position="26"/>
    </location>
</feature>
<name>A0AA40BXT9_9PEZI</name>
<accession>A0AA40BXT9</accession>
<evidence type="ECO:0000313" key="8">
    <source>
        <dbReference type="EMBL" id="KAK0617554.1"/>
    </source>
</evidence>
<feature type="transmembrane region" description="Helical" evidence="6">
    <location>
        <begin position="46"/>
        <end position="70"/>
    </location>
</feature>